<sequence>TAAVCMLGGGLLALAVWQCADGMVTTIPHTQSNKARWTMLNDTLSMIAQKPMLGWGYGSFEYDFQHFRINQHPPTPITEIA</sequence>
<comment type="caution">
    <text evidence="2">The sequence shown here is derived from an EMBL/GenBank/DDBJ whole genome shotgun (WGS) entry which is preliminary data.</text>
</comment>
<organism evidence="2 3">
    <name type="scientific">Bacillus wiedmannii</name>
    <dbReference type="NCBI Taxonomy" id="1890302"/>
    <lineage>
        <taxon>Bacteria</taxon>
        <taxon>Bacillati</taxon>
        <taxon>Bacillota</taxon>
        <taxon>Bacilli</taxon>
        <taxon>Bacillales</taxon>
        <taxon>Bacillaceae</taxon>
        <taxon>Bacillus</taxon>
        <taxon>Bacillus cereus group</taxon>
    </lineage>
</organism>
<name>A0A2A8AYV9_9BACI</name>
<gene>
    <name evidence="2" type="ORF">CN611_32750</name>
</gene>
<dbReference type="Proteomes" id="UP000220621">
    <property type="component" value="Unassembled WGS sequence"/>
</dbReference>
<proteinExistence type="predicted"/>
<evidence type="ECO:0000256" key="1">
    <source>
        <dbReference type="SAM" id="SignalP"/>
    </source>
</evidence>
<feature type="signal peptide" evidence="1">
    <location>
        <begin position="1"/>
        <end position="20"/>
    </location>
</feature>
<keyword evidence="1" id="KW-0732">Signal</keyword>
<evidence type="ECO:0000313" key="2">
    <source>
        <dbReference type="EMBL" id="PEM34734.1"/>
    </source>
</evidence>
<accession>A0A2A8AYV9</accession>
<feature type="non-terminal residue" evidence="2">
    <location>
        <position position="81"/>
    </location>
</feature>
<evidence type="ECO:0000313" key="3">
    <source>
        <dbReference type="Proteomes" id="UP000220621"/>
    </source>
</evidence>
<protein>
    <submittedName>
        <fullName evidence="2">Polymerase</fullName>
    </submittedName>
</protein>
<dbReference type="EMBL" id="NUDL01000408">
    <property type="protein sequence ID" value="PEM34734.1"/>
    <property type="molecule type" value="Genomic_DNA"/>
</dbReference>
<feature type="chain" id="PRO_5039432036" evidence="1">
    <location>
        <begin position="21"/>
        <end position="81"/>
    </location>
</feature>
<reference evidence="2 3" key="1">
    <citation type="submission" date="2017-09" db="EMBL/GenBank/DDBJ databases">
        <title>Large-scale bioinformatics analysis of Bacillus genomes uncovers conserved roles of natural products in bacterial physiology.</title>
        <authorList>
            <consortium name="Agbiome Team Llc"/>
            <person name="Bleich R.M."/>
            <person name="Grubbs K.J."/>
            <person name="Santa Maria K.C."/>
            <person name="Allen S.E."/>
            <person name="Farag S."/>
            <person name="Shank E.A."/>
            <person name="Bowers A."/>
        </authorList>
    </citation>
    <scope>NUCLEOTIDE SEQUENCE [LARGE SCALE GENOMIC DNA]</scope>
    <source>
        <strain evidence="2 3">AFS010764</strain>
    </source>
</reference>
<dbReference type="RefSeq" id="WP_218923612.1">
    <property type="nucleotide sequence ID" value="NZ_NUDL01000408.1"/>
</dbReference>
<feature type="non-terminal residue" evidence="2">
    <location>
        <position position="1"/>
    </location>
</feature>
<dbReference type="AlphaFoldDB" id="A0A2A8AYV9"/>